<feature type="coiled-coil region" evidence="2">
    <location>
        <begin position="101"/>
        <end position="135"/>
    </location>
</feature>
<keyword evidence="6" id="KW-1185">Reference proteome</keyword>
<dbReference type="Gene3D" id="2.40.420.20">
    <property type="match status" value="1"/>
</dbReference>
<proteinExistence type="inferred from homology"/>
<dbReference type="NCBIfam" id="TIGR01730">
    <property type="entry name" value="RND_mfp"/>
    <property type="match status" value="1"/>
</dbReference>
<dbReference type="Gene3D" id="1.10.287.470">
    <property type="entry name" value="Helix hairpin bin"/>
    <property type="match status" value="1"/>
</dbReference>
<name>A0A845BK39_9NEIS</name>
<protein>
    <submittedName>
        <fullName evidence="5">Efflux RND transporter periplasmic adaptor subunit</fullName>
    </submittedName>
</protein>
<comment type="caution">
    <text evidence="5">The sequence shown here is derived from an EMBL/GenBank/DDBJ whole genome shotgun (WGS) entry which is preliminary data.</text>
</comment>
<dbReference type="AlphaFoldDB" id="A0A845BK39"/>
<dbReference type="RefSeq" id="WP_160794329.1">
    <property type="nucleotide sequence ID" value="NZ_WSSB01000001.1"/>
</dbReference>
<evidence type="ECO:0000256" key="2">
    <source>
        <dbReference type="SAM" id="Coils"/>
    </source>
</evidence>
<reference evidence="5 6" key="1">
    <citation type="submission" date="2019-12" db="EMBL/GenBank/DDBJ databases">
        <title>Neisseriaceae gen. nov. sp. Genome sequencing and assembly.</title>
        <authorList>
            <person name="Liu Z."/>
            <person name="Li A."/>
        </authorList>
    </citation>
    <scope>NUCLEOTIDE SEQUENCE [LARGE SCALE GENOMIC DNA]</scope>
    <source>
        <strain evidence="5 6">B2N2-7</strain>
    </source>
</reference>
<dbReference type="PROSITE" id="PS51257">
    <property type="entry name" value="PROKAR_LIPOPROTEIN"/>
    <property type="match status" value="1"/>
</dbReference>
<dbReference type="GO" id="GO:1990281">
    <property type="term" value="C:efflux pump complex"/>
    <property type="evidence" value="ECO:0007669"/>
    <property type="project" value="TreeGrafter"/>
</dbReference>
<comment type="similarity">
    <text evidence="1">Belongs to the membrane fusion protein (MFP) (TC 8.A.1) family.</text>
</comment>
<gene>
    <name evidence="5" type="ORF">GQF02_01340</name>
</gene>
<accession>A0A845BK39</accession>
<dbReference type="InterPro" id="IPR058647">
    <property type="entry name" value="BSH_CzcB-like"/>
</dbReference>
<dbReference type="Gene3D" id="2.40.50.100">
    <property type="match status" value="1"/>
</dbReference>
<organism evidence="5 6">
    <name type="scientific">Craterilacuibacter sinensis</name>
    <dbReference type="NCBI Taxonomy" id="2686017"/>
    <lineage>
        <taxon>Bacteria</taxon>
        <taxon>Pseudomonadati</taxon>
        <taxon>Pseudomonadota</taxon>
        <taxon>Betaproteobacteria</taxon>
        <taxon>Neisseriales</taxon>
        <taxon>Neisseriaceae</taxon>
        <taxon>Craterilacuibacter</taxon>
    </lineage>
</organism>
<dbReference type="EMBL" id="WSSB01000001">
    <property type="protein sequence ID" value="MXR35644.1"/>
    <property type="molecule type" value="Genomic_DNA"/>
</dbReference>
<evidence type="ECO:0000256" key="1">
    <source>
        <dbReference type="ARBA" id="ARBA00009477"/>
    </source>
</evidence>
<evidence type="ECO:0000259" key="3">
    <source>
        <dbReference type="Pfam" id="PF25954"/>
    </source>
</evidence>
<sequence length="366" mass="39159">MRIDRRVCLLALLLLGACGEKGVETQSKQAASAPGVIRALSPGDVLRAANGTVRDTLPVTATLTALNFSEMAAEVDGRVREVRVREGEQVKAGQVLAVLDSESLGESVKEQQAQLDNQKARLALARIKLNKQRELFAQGFISKLAIDELESDYRIREGELKAQAAQLARAERSLADTRLHAPISGVLYQRKINVGDMVARNQKVLAVADLSVLEAVASVPSRLIAKVRPGQSVLLQLEGGREAVTGEVVRINPVANAGTRSFNVYVRVANPQGELKAGQFAKGGIVLAQESTLVSLPLGALRERETRPWVMLVSKGKLVRRNVEIKLLSMAERQVAVAGVQPGEVVLSSALAGLNAGDAVKLTPTP</sequence>
<dbReference type="Pfam" id="PF25973">
    <property type="entry name" value="BSH_CzcB"/>
    <property type="match status" value="1"/>
</dbReference>
<dbReference type="InterPro" id="IPR058792">
    <property type="entry name" value="Beta-barrel_RND_2"/>
</dbReference>
<dbReference type="InterPro" id="IPR006143">
    <property type="entry name" value="RND_pump_MFP"/>
</dbReference>
<feature type="domain" description="CusB-like beta-barrel" evidence="3">
    <location>
        <begin position="216"/>
        <end position="282"/>
    </location>
</feature>
<dbReference type="Pfam" id="PF25954">
    <property type="entry name" value="Beta-barrel_RND_2"/>
    <property type="match status" value="1"/>
</dbReference>
<keyword evidence="2" id="KW-0175">Coiled coil</keyword>
<dbReference type="Gene3D" id="2.40.30.170">
    <property type="match status" value="1"/>
</dbReference>
<evidence type="ECO:0000313" key="5">
    <source>
        <dbReference type="EMBL" id="MXR35644.1"/>
    </source>
</evidence>
<dbReference type="PANTHER" id="PTHR30469">
    <property type="entry name" value="MULTIDRUG RESISTANCE PROTEIN MDTA"/>
    <property type="match status" value="1"/>
</dbReference>
<dbReference type="GO" id="GO:0015562">
    <property type="term" value="F:efflux transmembrane transporter activity"/>
    <property type="evidence" value="ECO:0007669"/>
    <property type="project" value="TreeGrafter"/>
</dbReference>
<dbReference type="PRINTS" id="PR01490">
    <property type="entry name" value="RTXTOXIND"/>
</dbReference>
<dbReference type="SUPFAM" id="SSF111369">
    <property type="entry name" value="HlyD-like secretion proteins"/>
    <property type="match status" value="1"/>
</dbReference>
<evidence type="ECO:0000313" key="6">
    <source>
        <dbReference type="Proteomes" id="UP000467214"/>
    </source>
</evidence>
<evidence type="ECO:0000259" key="4">
    <source>
        <dbReference type="Pfam" id="PF25973"/>
    </source>
</evidence>
<feature type="domain" description="CzcB-like barrel-sandwich hybrid" evidence="4">
    <location>
        <begin position="70"/>
        <end position="209"/>
    </location>
</feature>
<dbReference type="PANTHER" id="PTHR30469:SF15">
    <property type="entry name" value="HLYD FAMILY OF SECRETION PROTEINS"/>
    <property type="match status" value="1"/>
</dbReference>
<dbReference type="Proteomes" id="UP000467214">
    <property type="component" value="Unassembled WGS sequence"/>
</dbReference>